<keyword evidence="9" id="KW-1185">Reference proteome</keyword>
<feature type="transmembrane region" description="Helical" evidence="6">
    <location>
        <begin position="372"/>
        <end position="397"/>
    </location>
</feature>
<evidence type="ECO:0000313" key="8">
    <source>
        <dbReference type="EMBL" id="MFC4563401.1"/>
    </source>
</evidence>
<keyword evidence="5 6" id="KW-0472">Membrane</keyword>
<evidence type="ECO:0000256" key="1">
    <source>
        <dbReference type="ARBA" id="ARBA00004141"/>
    </source>
</evidence>
<feature type="transmembrane region" description="Helical" evidence="6">
    <location>
        <begin position="450"/>
        <end position="473"/>
    </location>
</feature>
<keyword evidence="3 6" id="KW-0812">Transmembrane</keyword>
<gene>
    <name evidence="8" type="ORF">ACFO4E_16170</name>
</gene>
<dbReference type="RefSeq" id="WP_378575648.1">
    <property type="nucleotide sequence ID" value="NZ_JBHSFQ010000015.1"/>
</dbReference>
<dbReference type="Pfam" id="PF03600">
    <property type="entry name" value="CitMHS"/>
    <property type="match status" value="1"/>
</dbReference>
<feature type="transmembrane region" description="Helical" evidence="6">
    <location>
        <begin position="185"/>
        <end position="210"/>
    </location>
</feature>
<keyword evidence="2" id="KW-0813">Transport</keyword>
<evidence type="ECO:0000313" key="9">
    <source>
        <dbReference type="Proteomes" id="UP001595923"/>
    </source>
</evidence>
<proteinExistence type="predicted"/>
<reference evidence="9" key="1">
    <citation type="journal article" date="2019" name="Int. J. Syst. Evol. Microbiol.">
        <title>The Global Catalogue of Microorganisms (GCM) 10K type strain sequencing project: providing services to taxonomists for standard genome sequencing and annotation.</title>
        <authorList>
            <consortium name="The Broad Institute Genomics Platform"/>
            <consortium name="The Broad Institute Genome Sequencing Center for Infectious Disease"/>
            <person name="Wu L."/>
            <person name="Ma J."/>
        </authorList>
    </citation>
    <scope>NUCLEOTIDE SEQUENCE [LARGE SCALE GENOMIC DNA]</scope>
    <source>
        <strain evidence="9">XZYJ18</strain>
    </source>
</reference>
<feature type="transmembrane region" description="Helical" evidence="6">
    <location>
        <begin position="222"/>
        <end position="244"/>
    </location>
</feature>
<feature type="transmembrane region" description="Helical" evidence="6">
    <location>
        <begin position="297"/>
        <end position="319"/>
    </location>
</feature>
<feature type="transmembrane region" description="Helical" evidence="6">
    <location>
        <begin position="24"/>
        <end position="42"/>
    </location>
</feature>
<evidence type="ECO:0000256" key="5">
    <source>
        <dbReference type="ARBA" id="ARBA00023136"/>
    </source>
</evidence>
<comment type="caution">
    <text evidence="8">The sequence shown here is derived from an EMBL/GenBank/DDBJ whole genome shotgun (WGS) entry which is preliminary data.</text>
</comment>
<comment type="subcellular location">
    <subcellularLocation>
        <location evidence="1">Membrane</location>
        <topology evidence="1">Multi-pass membrane protein</topology>
    </subcellularLocation>
</comment>
<feature type="domain" description="Citrate transporter-like" evidence="7">
    <location>
        <begin position="63"/>
        <end position="290"/>
    </location>
</feature>
<feature type="transmembrane region" description="Helical" evidence="6">
    <location>
        <begin position="273"/>
        <end position="291"/>
    </location>
</feature>
<evidence type="ECO:0000256" key="3">
    <source>
        <dbReference type="ARBA" id="ARBA00022692"/>
    </source>
</evidence>
<evidence type="ECO:0000256" key="2">
    <source>
        <dbReference type="ARBA" id="ARBA00022448"/>
    </source>
</evidence>
<feature type="transmembrane region" description="Helical" evidence="6">
    <location>
        <begin position="103"/>
        <end position="128"/>
    </location>
</feature>
<dbReference type="InterPro" id="IPR004680">
    <property type="entry name" value="Cit_transptr-like_dom"/>
</dbReference>
<feature type="transmembrane region" description="Helical" evidence="6">
    <location>
        <begin position="54"/>
        <end position="82"/>
    </location>
</feature>
<organism evidence="8 9">
    <name type="scientific">Nocardiopsis mangrovi</name>
    <dbReference type="NCBI Taxonomy" id="1179818"/>
    <lineage>
        <taxon>Bacteria</taxon>
        <taxon>Bacillati</taxon>
        <taxon>Actinomycetota</taxon>
        <taxon>Actinomycetes</taxon>
        <taxon>Streptosporangiales</taxon>
        <taxon>Nocardiopsidaceae</taxon>
        <taxon>Nocardiopsis</taxon>
    </lineage>
</organism>
<name>A0ABV9DWX7_9ACTN</name>
<protein>
    <submittedName>
        <fullName evidence="8">Na+/H+ antiporter NhaC family protein</fullName>
    </submittedName>
</protein>
<feature type="transmembrane region" description="Helical" evidence="6">
    <location>
        <begin position="331"/>
        <end position="352"/>
    </location>
</feature>
<feature type="transmembrane region" description="Helical" evidence="6">
    <location>
        <begin position="404"/>
        <end position="422"/>
    </location>
</feature>
<evidence type="ECO:0000256" key="6">
    <source>
        <dbReference type="SAM" id="Phobius"/>
    </source>
</evidence>
<keyword evidence="4 6" id="KW-1133">Transmembrane helix</keyword>
<accession>A0ABV9DWX7</accession>
<sequence>MNSTTVPARPDGAETSGQRIQRRLIGAATAGMVIGCVAVGFVSDGPTAWGLLPIVLYTLLCLWGVNILLATVAALLSAFAILQPSPLDAATVLTDGLADNVTAIGLISVLGAGLGEVLRTTGVASLLVRGVMRVMGEKSGIAVIIGMMAASLITVAMLGTVGGSLAIIAPILIPIAARMGITRATIAVIFLYAGCAGLALGPFAGSNIAIMEAAEVSYGQYLLHGAIPLALLSVTVGYFIILWVQKRSFADQDFYSEAETVGDEPPPAVRSRFATGVFVAGLVAFIAYAMMNEASTALPLLALPSIALLTALAAGQSLTATVTHFCRGAGAYVHLFLLFWMLATMFALIDRIDPFTPIFDAFGGQLSATSPFAFSVLVGLVGLIGVPGASAAVVVLVDQVFGDAAAATGISPAAWIVVLLFASKGDTYGPFPNPNMVTCMGMARYDRLRFMLLSGWMLLIPAALMYTAILFFIT</sequence>
<evidence type="ECO:0000259" key="7">
    <source>
        <dbReference type="Pfam" id="PF03600"/>
    </source>
</evidence>
<dbReference type="EMBL" id="JBHSFQ010000015">
    <property type="protein sequence ID" value="MFC4563401.1"/>
    <property type="molecule type" value="Genomic_DNA"/>
</dbReference>
<dbReference type="Proteomes" id="UP001595923">
    <property type="component" value="Unassembled WGS sequence"/>
</dbReference>
<feature type="transmembrane region" description="Helical" evidence="6">
    <location>
        <begin position="140"/>
        <end position="173"/>
    </location>
</feature>
<evidence type="ECO:0000256" key="4">
    <source>
        <dbReference type="ARBA" id="ARBA00022989"/>
    </source>
</evidence>